<dbReference type="RefSeq" id="WP_071911807.1">
    <property type="nucleotide sequence ID" value="NZ_CP017637.1"/>
</dbReference>
<evidence type="ECO:0000313" key="2">
    <source>
        <dbReference type="EMBL" id="APG10387.1"/>
    </source>
</evidence>
<protein>
    <submittedName>
        <fullName evidence="2">Transcriptional regulator</fullName>
    </submittedName>
</protein>
<dbReference type="PANTHER" id="PTHR40275:SF1">
    <property type="entry name" value="SSL7038 PROTEIN"/>
    <property type="match status" value="1"/>
</dbReference>
<dbReference type="OrthoDB" id="8243965at2"/>
<dbReference type="PANTHER" id="PTHR40275">
    <property type="entry name" value="SSL7038 PROTEIN"/>
    <property type="match status" value="1"/>
</dbReference>
<dbReference type="SUPFAM" id="SSF47413">
    <property type="entry name" value="lambda repressor-like DNA-binding domains"/>
    <property type="match status" value="1"/>
</dbReference>
<dbReference type="GO" id="GO:0003677">
    <property type="term" value="F:DNA binding"/>
    <property type="evidence" value="ECO:0007669"/>
    <property type="project" value="InterPro"/>
</dbReference>
<evidence type="ECO:0000256" key="1">
    <source>
        <dbReference type="SAM" id="MobiDB-lite"/>
    </source>
</evidence>
<dbReference type="Proteomes" id="UP000181962">
    <property type="component" value="Chromosome"/>
</dbReference>
<accession>A0A1L3FAR1</accession>
<name>A0A1L3FAR1_BRAJP</name>
<reference evidence="2 3" key="1">
    <citation type="submission" date="2016-11" db="EMBL/GenBank/DDBJ databases">
        <title>Complete Genome Sequence of Bradyrhizobium sp. strain J5, an isolated from soybean nodule in Hokkaido.</title>
        <authorList>
            <person name="Kanehara K."/>
        </authorList>
    </citation>
    <scope>NUCLEOTIDE SEQUENCE [LARGE SCALE GENOMIC DNA]</scope>
    <source>
        <strain evidence="2 3">J5</strain>
    </source>
</reference>
<evidence type="ECO:0000313" key="3">
    <source>
        <dbReference type="Proteomes" id="UP000181962"/>
    </source>
</evidence>
<dbReference type="EMBL" id="CP017637">
    <property type="protein sequence ID" value="APG10387.1"/>
    <property type="molecule type" value="Genomic_DNA"/>
</dbReference>
<dbReference type="AlphaFoldDB" id="A0A1L3FAR1"/>
<dbReference type="InterPro" id="IPR010982">
    <property type="entry name" value="Lambda_DNA-bd_dom_sf"/>
</dbReference>
<gene>
    <name evidence="2" type="ORF">BKD09_18825</name>
</gene>
<dbReference type="InterPro" id="IPR014057">
    <property type="entry name" value="HI1420"/>
</dbReference>
<feature type="region of interest" description="Disordered" evidence="1">
    <location>
        <begin position="176"/>
        <end position="200"/>
    </location>
</feature>
<feature type="compositionally biased region" description="Basic residues" evidence="1">
    <location>
        <begin position="183"/>
        <end position="194"/>
    </location>
</feature>
<sequence>MLAGNEEDMANLVRDNPAAIAIYLSDNFEENEILKAKTALSLVTRAHNVQILARDAGLRRDTLYRTFGGRIDPQLSRVLRLLEALNVKARVTPASRIASPSAIATRLSQAFAFDDPTDTIRELSTVVKSQNVTSLARELGIMRTTVYKTFGGTVDPQLSRVLSLFETFRVRLEVVPSTEPKARPPRPKLGRPRKTLVERP</sequence>
<dbReference type="Pfam" id="PF21716">
    <property type="entry name" value="dnstrm_HI1420"/>
    <property type="match status" value="2"/>
</dbReference>
<organism evidence="2 3">
    <name type="scientific">Bradyrhizobium japonicum</name>
    <dbReference type="NCBI Taxonomy" id="375"/>
    <lineage>
        <taxon>Bacteria</taxon>
        <taxon>Pseudomonadati</taxon>
        <taxon>Pseudomonadota</taxon>
        <taxon>Alphaproteobacteria</taxon>
        <taxon>Hyphomicrobiales</taxon>
        <taxon>Nitrobacteraceae</taxon>
        <taxon>Bradyrhizobium</taxon>
    </lineage>
</organism>
<proteinExistence type="predicted"/>